<sequence>MYESSTPKNIEDLTVGYVLGNLCPHEAEEFIQLLAENPQLNREVERWQEVLALLPYGYTQTPPARVHDAILNAIEKPIGITRTPKQLVLPWNKTIAGTAAVLALALGVDNYYLRQSYSQAKEVVAILQGAENHVFALKGKEQSMAVGSVFMDFEANKAAIALQDLPPPPVGKAYWLWAVVEGKTIRCGQFNVSSSGASLDKIAIPAGAYQEEAEISQLFVTVESSVAPTSPSQEVVMVKVS</sequence>
<dbReference type="Gene3D" id="1.10.10.1320">
    <property type="entry name" value="Anti-sigma factor, zinc-finger domain"/>
    <property type="match status" value="1"/>
</dbReference>
<evidence type="ECO:0000256" key="6">
    <source>
        <dbReference type="ARBA" id="ARBA00023136"/>
    </source>
</evidence>
<keyword evidence="4" id="KW-0812">Transmembrane</keyword>
<dbReference type="RefSeq" id="WP_045054412.1">
    <property type="nucleotide sequence ID" value="NZ_CAWMDP010000041.1"/>
</dbReference>
<dbReference type="PANTHER" id="PTHR37461:SF1">
    <property type="entry name" value="ANTI-SIGMA-K FACTOR RSKA"/>
    <property type="match status" value="1"/>
</dbReference>
<dbReference type="PANTHER" id="PTHR37461">
    <property type="entry name" value="ANTI-SIGMA-K FACTOR RSKA"/>
    <property type="match status" value="1"/>
</dbReference>
<dbReference type="Proteomes" id="UP000032452">
    <property type="component" value="Unassembled WGS sequence"/>
</dbReference>
<dbReference type="AlphaFoldDB" id="A0A0D8ZT54"/>
<proteinExistence type="predicted"/>
<dbReference type="InterPro" id="IPR041916">
    <property type="entry name" value="Anti_sigma_zinc_sf"/>
</dbReference>
<feature type="domain" description="Anti-sigma K factor RskA C-terminal" evidence="9">
    <location>
        <begin position="96"/>
        <end position="235"/>
    </location>
</feature>
<keyword evidence="3" id="KW-1003">Cell membrane</keyword>
<evidence type="ECO:0000256" key="2">
    <source>
        <dbReference type="ARBA" id="ARBA00004236"/>
    </source>
</evidence>
<evidence type="ECO:0000259" key="9">
    <source>
        <dbReference type="Pfam" id="PF10099"/>
    </source>
</evidence>
<comment type="caution">
    <text evidence="10">The sequence shown here is derived from an EMBL/GenBank/DDBJ whole genome shotgun (WGS) entry which is preliminary data.</text>
</comment>
<dbReference type="GO" id="GO:0006417">
    <property type="term" value="P:regulation of translation"/>
    <property type="evidence" value="ECO:0007669"/>
    <property type="project" value="TreeGrafter"/>
</dbReference>
<evidence type="ECO:0000256" key="8">
    <source>
        <dbReference type="ARBA" id="ARBA00030803"/>
    </source>
</evidence>
<dbReference type="InterPro" id="IPR018764">
    <property type="entry name" value="RskA_C"/>
</dbReference>
<keyword evidence="11" id="KW-1185">Reference proteome</keyword>
<evidence type="ECO:0000256" key="7">
    <source>
        <dbReference type="ARBA" id="ARBA00029829"/>
    </source>
</evidence>
<dbReference type="Pfam" id="PF10099">
    <property type="entry name" value="RskA_C"/>
    <property type="match status" value="1"/>
</dbReference>
<keyword evidence="6" id="KW-0472">Membrane</keyword>
<evidence type="ECO:0000256" key="4">
    <source>
        <dbReference type="ARBA" id="ARBA00022692"/>
    </source>
</evidence>
<reference evidence="10 11" key="1">
    <citation type="submission" date="2015-02" db="EMBL/GenBank/DDBJ databases">
        <title>Draft genome of a novel marine cyanobacterium (Chroococcales) isolated from South Atlantic Ocean.</title>
        <authorList>
            <person name="Rigonato J."/>
            <person name="Alvarenga D.O."/>
            <person name="Branco L.H."/>
            <person name="Varani A.M."/>
            <person name="Brandini F.P."/>
            <person name="Fiore M.F."/>
        </authorList>
    </citation>
    <scope>NUCLEOTIDE SEQUENCE [LARGE SCALE GENOMIC DNA]</scope>
    <source>
        <strain evidence="10 11">CENA595</strain>
    </source>
</reference>
<organism evidence="10 11">
    <name type="scientific">Aliterella atlantica CENA595</name>
    <dbReference type="NCBI Taxonomy" id="1618023"/>
    <lineage>
        <taxon>Bacteria</taxon>
        <taxon>Bacillati</taxon>
        <taxon>Cyanobacteriota</taxon>
        <taxon>Cyanophyceae</taxon>
        <taxon>Chroococcidiopsidales</taxon>
        <taxon>Aliterellaceae</taxon>
        <taxon>Aliterella</taxon>
    </lineage>
</organism>
<keyword evidence="5" id="KW-1133">Transmembrane helix</keyword>
<evidence type="ECO:0000256" key="1">
    <source>
        <dbReference type="ARBA" id="ARBA00004167"/>
    </source>
</evidence>
<evidence type="ECO:0000256" key="5">
    <source>
        <dbReference type="ARBA" id="ARBA00022989"/>
    </source>
</evidence>
<protein>
    <recommendedName>
        <fullName evidence="8">Regulator of SigK</fullName>
    </recommendedName>
    <alternativeName>
        <fullName evidence="7">Sigma-K anti-sigma factor RskA</fullName>
    </alternativeName>
</protein>
<dbReference type="EMBL" id="JYON01000008">
    <property type="protein sequence ID" value="KJH71943.1"/>
    <property type="molecule type" value="Genomic_DNA"/>
</dbReference>
<dbReference type="GO" id="GO:0016989">
    <property type="term" value="F:sigma factor antagonist activity"/>
    <property type="evidence" value="ECO:0007669"/>
    <property type="project" value="TreeGrafter"/>
</dbReference>
<evidence type="ECO:0000313" key="11">
    <source>
        <dbReference type="Proteomes" id="UP000032452"/>
    </source>
</evidence>
<dbReference type="OrthoDB" id="421181at2"/>
<name>A0A0D8ZT54_9CYAN</name>
<dbReference type="InterPro" id="IPR051474">
    <property type="entry name" value="Anti-sigma-K/W_factor"/>
</dbReference>
<comment type="subcellular location">
    <subcellularLocation>
        <location evidence="2">Cell membrane</location>
    </subcellularLocation>
    <subcellularLocation>
        <location evidence="1">Membrane</location>
        <topology evidence="1">Single-pass membrane protein</topology>
    </subcellularLocation>
</comment>
<gene>
    <name evidence="10" type="ORF">UH38_09475</name>
</gene>
<evidence type="ECO:0000313" key="10">
    <source>
        <dbReference type="EMBL" id="KJH71943.1"/>
    </source>
</evidence>
<evidence type="ECO:0000256" key="3">
    <source>
        <dbReference type="ARBA" id="ARBA00022475"/>
    </source>
</evidence>
<accession>A0A0D8ZT54</accession>
<dbReference type="STRING" id="1618023.UH38_09475"/>
<dbReference type="GO" id="GO:0005886">
    <property type="term" value="C:plasma membrane"/>
    <property type="evidence" value="ECO:0007669"/>
    <property type="project" value="UniProtKB-SubCell"/>
</dbReference>